<reference evidence="1 2" key="1">
    <citation type="journal article" date="2011" name="J. Bacteriol.">
        <title>Genome sequence of the algicidal bacterium Kordia algicida OT-1.</title>
        <authorList>
            <person name="Lee H.S."/>
            <person name="Kang S.G."/>
            <person name="Kwon K.K."/>
            <person name="Lee J.H."/>
            <person name="Kim S.J."/>
        </authorList>
    </citation>
    <scope>NUCLEOTIDE SEQUENCE [LARGE SCALE GENOMIC DNA]</scope>
    <source>
        <strain evidence="1 2">OT-1</strain>
    </source>
</reference>
<accession>A9DMN3</accession>
<proteinExistence type="predicted"/>
<evidence type="ECO:0000313" key="2">
    <source>
        <dbReference type="Proteomes" id="UP000002945"/>
    </source>
</evidence>
<dbReference type="STRING" id="391587.KAOT1_21342"/>
<dbReference type="EMBL" id="ABIB01000002">
    <property type="protein sequence ID" value="EDP97749.1"/>
    <property type="molecule type" value="Genomic_DNA"/>
</dbReference>
<dbReference type="Proteomes" id="UP000002945">
    <property type="component" value="Unassembled WGS sequence"/>
</dbReference>
<gene>
    <name evidence="1" type="ORF">KAOT1_21342</name>
</gene>
<dbReference type="RefSeq" id="WP_007096797.1">
    <property type="nucleotide sequence ID" value="NZ_CP142125.1"/>
</dbReference>
<comment type="caution">
    <text evidence="1">The sequence shown here is derived from an EMBL/GenBank/DDBJ whole genome shotgun (WGS) entry which is preliminary data.</text>
</comment>
<name>A9DMN3_9FLAO</name>
<keyword evidence="2" id="KW-1185">Reference proteome</keyword>
<dbReference type="OrthoDB" id="1046747at2"/>
<protein>
    <submittedName>
        <fullName evidence="1">Uncharacterized protein</fullName>
    </submittedName>
</protein>
<organism evidence="1 2">
    <name type="scientific">Kordia algicida OT-1</name>
    <dbReference type="NCBI Taxonomy" id="391587"/>
    <lineage>
        <taxon>Bacteria</taxon>
        <taxon>Pseudomonadati</taxon>
        <taxon>Bacteroidota</taxon>
        <taxon>Flavobacteriia</taxon>
        <taxon>Flavobacteriales</taxon>
        <taxon>Flavobacteriaceae</taxon>
        <taxon>Kordia</taxon>
    </lineage>
</organism>
<evidence type="ECO:0000313" key="1">
    <source>
        <dbReference type="EMBL" id="EDP97749.1"/>
    </source>
</evidence>
<dbReference type="HOGENOM" id="CLU_1439367_0_0_10"/>
<dbReference type="AlphaFoldDB" id="A9DMN3"/>
<sequence>MEAGIKTAKSFDKDNPLGEKTEKYMLVEYDEQGKPLKVVNTIQKMKSDYIYEDGKLKYVIATNSMSDVDEIKAEVRVDTLFITKNDDKGRKLEGVGGNGVKYEFSYVGCEQEATIIYDETGVKRNMMQLFKENGNIKKRVTTFYYPGESSVTSKYIDYKFDSKGHWIERSLERQNGTIETELRVIEYY</sequence>